<sequence>MRNPAALGIAALASLLLAGCGGPAAEEPPASETTTKTGQPSPDDTSSPLPERTAPAKAFQLTDVCDLVPENRWRALGANQPPESRDSNGNRVCQYQKGKAGEAGSWSVSLGKNRARGLNESIQAHPDGEEVSVAGYPAYKSETSVGCLYYVDVSEEASLLVSGVSSISDDGTIPTKCGLFKKFAAAAVENLPDA</sequence>
<feature type="compositionally biased region" description="Low complexity" evidence="1">
    <location>
        <begin position="20"/>
        <end position="30"/>
    </location>
</feature>
<dbReference type="Proteomes" id="UP000199497">
    <property type="component" value="Unassembled WGS sequence"/>
</dbReference>
<dbReference type="RefSeq" id="WP_170837575.1">
    <property type="nucleotide sequence ID" value="NZ_FNJR01000014.1"/>
</dbReference>
<proteinExistence type="predicted"/>
<dbReference type="Pfam" id="PF12079">
    <property type="entry name" value="DUF3558"/>
    <property type="match status" value="1"/>
</dbReference>
<dbReference type="InterPro" id="IPR024520">
    <property type="entry name" value="DUF3558"/>
</dbReference>
<keyword evidence="4" id="KW-1185">Reference proteome</keyword>
<feature type="region of interest" description="Disordered" evidence="1">
    <location>
        <begin position="20"/>
        <end position="54"/>
    </location>
</feature>
<evidence type="ECO:0000256" key="2">
    <source>
        <dbReference type="SAM" id="SignalP"/>
    </source>
</evidence>
<dbReference type="AlphaFoldDB" id="A0A1H0WRT6"/>
<dbReference type="PROSITE" id="PS51257">
    <property type="entry name" value="PROKAR_LIPOPROTEIN"/>
    <property type="match status" value="1"/>
</dbReference>
<evidence type="ECO:0000313" key="4">
    <source>
        <dbReference type="Proteomes" id="UP000199497"/>
    </source>
</evidence>
<protein>
    <recommendedName>
        <fullName evidence="5">DUF3558 domain-containing protein</fullName>
    </recommendedName>
</protein>
<evidence type="ECO:0008006" key="5">
    <source>
        <dbReference type="Google" id="ProtNLM"/>
    </source>
</evidence>
<gene>
    <name evidence="3" type="ORF">SAMN04487905_11494</name>
</gene>
<feature type="chain" id="PRO_5039419528" description="DUF3558 domain-containing protein" evidence="2">
    <location>
        <begin position="26"/>
        <end position="194"/>
    </location>
</feature>
<feature type="compositionally biased region" description="Polar residues" evidence="1">
    <location>
        <begin position="31"/>
        <end position="48"/>
    </location>
</feature>
<organism evidence="3 4">
    <name type="scientific">Actinopolyspora xinjiangensis</name>
    <dbReference type="NCBI Taxonomy" id="405564"/>
    <lineage>
        <taxon>Bacteria</taxon>
        <taxon>Bacillati</taxon>
        <taxon>Actinomycetota</taxon>
        <taxon>Actinomycetes</taxon>
        <taxon>Actinopolysporales</taxon>
        <taxon>Actinopolysporaceae</taxon>
        <taxon>Actinopolyspora</taxon>
    </lineage>
</organism>
<accession>A0A1H0WRT6</accession>
<evidence type="ECO:0000256" key="1">
    <source>
        <dbReference type="SAM" id="MobiDB-lite"/>
    </source>
</evidence>
<dbReference type="EMBL" id="FNJR01000014">
    <property type="protein sequence ID" value="SDP93380.1"/>
    <property type="molecule type" value="Genomic_DNA"/>
</dbReference>
<evidence type="ECO:0000313" key="3">
    <source>
        <dbReference type="EMBL" id="SDP93380.1"/>
    </source>
</evidence>
<name>A0A1H0WRT6_9ACTN</name>
<feature type="signal peptide" evidence="2">
    <location>
        <begin position="1"/>
        <end position="25"/>
    </location>
</feature>
<keyword evidence="2" id="KW-0732">Signal</keyword>
<reference evidence="4" key="1">
    <citation type="submission" date="2016-10" db="EMBL/GenBank/DDBJ databases">
        <authorList>
            <person name="Varghese N."/>
            <person name="Submissions S."/>
        </authorList>
    </citation>
    <scope>NUCLEOTIDE SEQUENCE [LARGE SCALE GENOMIC DNA]</scope>
    <source>
        <strain evidence="4">DSM 46732</strain>
    </source>
</reference>